<dbReference type="InterPro" id="IPR003611">
    <property type="entry name" value="NUMOD3"/>
</dbReference>
<name>A0A6H1ZJQ3_9ZZZZ</name>
<reference evidence="2" key="1">
    <citation type="submission" date="2020-03" db="EMBL/GenBank/DDBJ databases">
        <title>The deep terrestrial virosphere.</title>
        <authorList>
            <person name="Holmfeldt K."/>
            <person name="Nilsson E."/>
            <person name="Simone D."/>
            <person name="Lopez-Fernandez M."/>
            <person name="Wu X."/>
            <person name="de Brujin I."/>
            <person name="Lundin D."/>
            <person name="Andersson A."/>
            <person name="Bertilsson S."/>
            <person name="Dopson M."/>
        </authorList>
    </citation>
    <scope>NUCLEOTIDE SEQUENCE</scope>
    <source>
        <strain evidence="2">TM448A00720</strain>
        <strain evidence="3">TM448B00242</strain>
    </source>
</reference>
<gene>
    <name evidence="2" type="ORF">TM448A00720_0031</name>
    <name evidence="3" type="ORF">TM448B00242_0038</name>
</gene>
<evidence type="ECO:0000313" key="2">
    <source>
        <dbReference type="EMBL" id="QJA47702.1"/>
    </source>
</evidence>
<accession>A0A6H1ZJQ3</accession>
<dbReference type="EMBL" id="MT144602">
    <property type="protein sequence ID" value="QJH94564.1"/>
    <property type="molecule type" value="Genomic_DNA"/>
</dbReference>
<feature type="domain" description="Nuclease associated modular" evidence="1">
    <location>
        <begin position="77"/>
        <end position="93"/>
    </location>
</feature>
<organism evidence="2">
    <name type="scientific">viral metagenome</name>
    <dbReference type="NCBI Taxonomy" id="1070528"/>
    <lineage>
        <taxon>unclassified sequences</taxon>
        <taxon>metagenomes</taxon>
        <taxon>organismal metagenomes</taxon>
    </lineage>
</organism>
<protein>
    <recommendedName>
        <fullName evidence="1">Nuclease associated modular domain-containing protein</fullName>
    </recommendedName>
</protein>
<dbReference type="SMART" id="SM00496">
    <property type="entry name" value="IENR2"/>
    <property type="match status" value="3"/>
</dbReference>
<dbReference type="GO" id="GO:0003677">
    <property type="term" value="F:DNA binding"/>
    <property type="evidence" value="ECO:0007669"/>
    <property type="project" value="InterPro"/>
</dbReference>
<feature type="domain" description="Nuclease associated modular" evidence="1">
    <location>
        <begin position="54"/>
        <end position="70"/>
    </location>
</feature>
<proteinExistence type="predicted"/>
<evidence type="ECO:0000313" key="3">
    <source>
        <dbReference type="EMBL" id="QJH94564.1"/>
    </source>
</evidence>
<sequence>MRDKLGRFVKGESSWNKGLKGWINSGSFKKGHKRGMTGKIHSQEAKEKIKKANTGYEHTEKAIEKMSVAKKGNKYSLGYKHTKEMIEKVSEEKAHNWKGDDVGCAGVHTWIRKHKGNPKICKHCGITSKNKRLHWANIDHKYLRKLDDYISLCVPCHIKYDVKYNNRNVGCKKRLGRVK</sequence>
<dbReference type="EMBL" id="MT144053">
    <property type="protein sequence ID" value="QJA47702.1"/>
    <property type="molecule type" value="Genomic_DNA"/>
</dbReference>
<feature type="domain" description="Nuclease associated modular" evidence="1">
    <location>
        <begin position="37"/>
        <end position="53"/>
    </location>
</feature>
<evidence type="ECO:0000259" key="1">
    <source>
        <dbReference type="SMART" id="SM00496"/>
    </source>
</evidence>
<dbReference type="Pfam" id="PF07460">
    <property type="entry name" value="NUMOD3"/>
    <property type="match status" value="1"/>
</dbReference>
<dbReference type="AlphaFoldDB" id="A0A6H1ZJQ3"/>